<dbReference type="RefSeq" id="WP_163241467.1">
    <property type="nucleotide sequence ID" value="NZ_JAAIWN010000012.1"/>
</dbReference>
<dbReference type="Proteomes" id="UP000472971">
    <property type="component" value="Unassembled WGS sequence"/>
</dbReference>
<reference evidence="3 4" key="1">
    <citation type="submission" date="2020-02" db="EMBL/GenBank/DDBJ databases">
        <title>Bacillus aquiflavi sp. nov., isolated from yellow water of strong flavor Chinese baijiu in Yibin region of China.</title>
        <authorList>
            <person name="Xie J."/>
        </authorList>
    </citation>
    <scope>NUCLEOTIDE SEQUENCE [LARGE SCALE GENOMIC DNA]</scope>
    <source>
        <strain evidence="3 4">3H-10</strain>
    </source>
</reference>
<dbReference type="PANTHER" id="PTHR43415:SF4">
    <property type="entry name" value="N-ACETYLTRANSFERASE DOMAIN-CONTAINING PROTEIN"/>
    <property type="match status" value="1"/>
</dbReference>
<proteinExistence type="predicted"/>
<dbReference type="AlphaFoldDB" id="A0A6B3VVE1"/>
<gene>
    <name evidence="3" type="ORF">G4D64_06795</name>
    <name evidence="2" type="ORF">H1Z61_06830</name>
</gene>
<dbReference type="Pfam" id="PF13302">
    <property type="entry name" value="Acetyltransf_3"/>
    <property type="match status" value="1"/>
</dbReference>
<protein>
    <submittedName>
        <fullName evidence="3">GNAT family N-acetyltransferase</fullName>
    </submittedName>
</protein>
<dbReference type="SUPFAM" id="SSF55729">
    <property type="entry name" value="Acyl-CoA N-acyltransferases (Nat)"/>
    <property type="match status" value="1"/>
</dbReference>
<dbReference type="GO" id="GO:0016747">
    <property type="term" value="F:acyltransferase activity, transferring groups other than amino-acyl groups"/>
    <property type="evidence" value="ECO:0007669"/>
    <property type="project" value="InterPro"/>
</dbReference>
<name>A0A6B3VVE1_9BACI</name>
<dbReference type="PROSITE" id="PS51186">
    <property type="entry name" value="GNAT"/>
    <property type="match status" value="1"/>
</dbReference>
<dbReference type="EMBL" id="JACEIO010000012">
    <property type="protein sequence ID" value="MBA4536861.1"/>
    <property type="molecule type" value="Genomic_DNA"/>
</dbReference>
<evidence type="ECO:0000313" key="3">
    <source>
        <dbReference type="EMBL" id="NEY81228.1"/>
    </source>
</evidence>
<feature type="domain" description="N-acetyltransferase" evidence="1">
    <location>
        <begin position="13"/>
        <end position="180"/>
    </location>
</feature>
<dbReference type="InterPro" id="IPR000182">
    <property type="entry name" value="GNAT_dom"/>
</dbReference>
<accession>A0A6B3VVE1</accession>
<evidence type="ECO:0000259" key="1">
    <source>
        <dbReference type="PROSITE" id="PS51186"/>
    </source>
</evidence>
<organism evidence="3 4">
    <name type="scientific">Bacillus aquiflavi</name>
    <dbReference type="NCBI Taxonomy" id="2672567"/>
    <lineage>
        <taxon>Bacteria</taxon>
        <taxon>Bacillati</taxon>
        <taxon>Bacillota</taxon>
        <taxon>Bacilli</taxon>
        <taxon>Bacillales</taxon>
        <taxon>Bacillaceae</taxon>
        <taxon>Bacillus</taxon>
    </lineage>
</organism>
<dbReference type="InterPro" id="IPR016181">
    <property type="entry name" value="Acyl_CoA_acyltransferase"/>
</dbReference>
<keyword evidence="3" id="KW-0808">Transferase</keyword>
<keyword evidence="4" id="KW-1185">Reference proteome</keyword>
<evidence type="ECO:0000313" key="4">
    <source>
        <dbReference type="Proteomes" id="UP000472971"/>
    </source>
</evidence>
<dbReference type="Gene3D" id="3.40.630.30">
    <property type="match status" value="1"/>
</dbReference>
<dbReference type="CDD" id="cd04301">
    <property type="entry name" value="NAT_SF"/>
    <property type="match status" value="1"/>
</dbReference>
<evidence type="ECO:0000313" key="2">
    <source>
        <dbReference type="EMBL" id="MBA4536861.1"/>
    </source>
</evidence>
<reference evidence="2 5" key="2">
    <citation type="submission" date="2020-07" db="EMBL/GenBank/DDBJ databases">
        <authorList>
            <person name="Feng H."/>
        </authorList>
    </citation>
    <scope>NUCLEOTIDE SEQUENCE [LARGE SCALE GENOMIC DNA]</scope>
    <source>
        <strain evidence="5">s-12</strain>
        <strain evidence="2">S-12</strain>
    </source>
</reference>
<sequence length="198" mass="23635">MDSFIPIIHGKKVTLRRKTEKDLHTLWTYIYGTMNPEWKKWDAPYFPLKHLDFQTYRKQSLPLLTAIYPHRMVIEVDGKVIGTVSYYWEDELSKWLEAGIVIFDSDYWNGGYGTEALALWIDYLFLTLPIVRAGITTWSGNTRMMRTAEKIGMMVEGRMRKCRYYNGQYYDSIRMGILKEEWEQEKQHPQSTVYHLFH</sequence>
<dbReference type="EMBL" id="JAAIWN010000012">
    <property type="protein sequence ID" value="NEY81228.1"/>
    <property type="molecule type" value="Genomic_DNA"/>
</dbReference>
<evidence type="ECO:0000313" key="5">
    <source>
        <dbReference type="Proteomes" id="UP000570010"/>
    </source>
</evidence>
<dbReference type="PANTHER" id="PTHR43415">
    <property type="entry name" value="SPERMIDINE N(1)-ACETYLTRANSFERASE"/>
    <property type="match status" value="1"/>
</dbReference>
<dbReference type="Proteomes" id="UP000570010">
    <property type="component" value="Unassembled WGS sequence"/>
</dbReference>
<comment type="caution">
    <text evidence="3">The sequence shown here is derived from an EMBL/GenBank/DDBJ whole genome shotgun (WGS) entry which is preliminary data.</text>
</comment>